<dbReference type="PANTHER" id="PTHR35562">
    <property type="entry name" value="DNA ENDONUCLEASE SMRA-RELATED"/>
    <property type="match status" value="1"/>
</dbReference>
<evidence type="ECO:0000313" key="4">
    <source>
        <dbReference type="Proteomes" id="UP001429580"/>
    </source>
</evidence>
<accession>A0ABX0UZK6</accession>
<dbReference type="PROSITE" id="PS50828">
    <property type="entry name" value="SMR"/>
    <property type="match status" value="1"/>
</dbReference>
<dbReference type="InterPro" id="IPR036063">
    <property type="entry name" value="Smr_dom_sf"/>
</dbReference>
<keyword evidence="3" id="KW-0255">Endonuclease</keyword>
<dbReference type="SUPFAM" id="SSF160443">
    <property type="entry name" value="SMR domain-like"/>
    <property type="match status" value="1"/>
</dbReference>
<organism evidence="3 4">
    <name type="scientific">Pseudochelatococcus lubricantis</name>
    <dbReference type="NCBI Taxonomy" id="1538102"/>
    <lineage>
        <taxon>Bacteria</taxon>
        <taxon>Pseudomonadati</taxon>
        <taxon>Pseudomonadota</taxon>
        <taxon>Alphaproteobacteria</taxon>
        <taxon>Hyphomicrobiales</taxon>
        <taxon>Chelatococcaceae</taxon>
        <taxon>Pseudochelatococcus</taxon>
    </lineage>
</organism>
<evidence type="ECO:0000313" key="3">
    <source>
        <dbReference type="EMBL" id="NIJ58397.1"/>
    </source>
</evidence>
<sequence length="195" mass="21443">MKRRGGRRLSEEEAKLWRHVTRSIRPLPGHTPPLEPAPAPEAEATSPEHRPAEASPPAKIERRPPAPPPLVPLERRLMRDLRRGIDRIDARIDLHGMRQNEAYYALLGFLRRAQGEGARVALVVTGKGSTAAAVADPFSERGVLRRLVPHWLGLAEMRPVVVGFSTASREHGGDGALYVRLRKGAKGRPGGEARP</sequence>
<name>A0ABX0UZK6_9HYPH</name>
<dbReference type="RefSeq" id="WP_166952474.1">
    <property type="nucleotide sequence ID" value="NZ_JAASQI010000004.1"/>
</dbReference>
<protein>
    <submittedName>
        <fullName evidence="3">DNA-nicking Smr family endonuclease</fullName>
    </submittedName>
</protein>
<dbReference type="Proteomes" id="UP001429580">
    <property type="component" value="Unassembled WGS sequence"/>
</dbReference>
<dbReference type="Gene3D" id="3.30.1370.110">
    <property type="match status" value="1"/>
</dbReference>
<dbReference type="PANTHER" id="PTHR35562:SF2">
    <property type="entry name" value="DNA ENDONUCLEASE SMRA-RELATED"/>
    <property type="match status" value="1"/>
</dbReference>
<keyword evidence="3" id="KW-0378">Hydrolase</keyword>
<proteinExistence type="predicted"/>
<comment type="caution">
    <text evidence="3">The sequence shown here is derived from an EMBL/GenBank/DDBJ whole genome shotgun (WGS) entry which is preliminary data.</text>
</comment>
<feature type="domain" description="Smr" evidence="2">
    <location>
        <begin position="92"/>
        <end position="182"/>
    </location>
</feature>
<feature type="compositionally biased region" description="Pro residues" evidence="1">
    <location>
        <begin position="29"/>
        <end position="39"/>
    </location>
</feature>
<dbReference type="SMART" id="SM00463">
    <property type="entry name" value="SMR"/>
    <property type="match status" value="1"/>
</dbReference>
<dbReference type="InterPro" id="IPR002625">
    <property type="entry name" value="Smr_dom"/>
</dbReference>
<evidence type="ECO:0000259" key="2">
    <source>
        <dbReference type="PROSITE" id="PS50828"/>
    </source>
</evidence>
<gene>
    <name evidence="3" type="ORF">FHS82_002239</name>
</gene>
<feature type="region of interest" description="Disordered" evidence="1">
    <location>
        <begin position="20"/>
        <end position="72"/>
    </location>
</feature>
<dbReference type="GO" id="GO:0004519">
    <property type="term" value="F:endonuclease activity"/>
    <property type="evidence" value="ECO:0007669"/>
    <property type="project" value="UniProtKB-KW"/>
</dbReference>
<dbReference type="Pfam" id="PF01713">
    <property type="entry name" value="Smr"/>
    <property type="match status" value="1"/>
</dbReference>
<dbReference type="EMBL" id="JAASQI010000004">
    <property type="protein sequence ID" value="NIJ58397.1"/>
    <property type="molecule type" value="Genomic_DNA"/>
</dbReference>
<reference evidence="3 4" key="1">
    <citation type="submission" date="2020-03" db="EMBL/GenBank/DDBJ databases">
        <title>Genomic Encyclopedia of Type Strains, Phase IV (KMG-IV): sequencing the most valuable type-strain genomes for metagenomic binning, comparative biology and taxonomic classification.</title>
        <authorList>
            <person name="Goeker M."/>
        </authorList>
    </citation>
    <scope>NUCLEOTIDE SEQUENCE [LARGE SCALE GENOMIC DNA]</scope>
    <source>
        <strain evidence="3 4">DSM 103870</strain>
    </source>
</reference>
<keyword evidence="3" id="KW-0540">Nuclease</keyword>
<evidence type="ECO:0000256" key="1">
    <source>
        <dbReference type="SAM" id="MobiDB-lite"/>
    </source>
</evidence>
<keyword evidence="4" id="KW-1185">Reference proteome</keyword>